<evidence type="ECO:0000313" key="2">
    <source>
        <dbReference type="Proteomes" id="UP000198601"/>
    </source>
</evidence>
<dbReference type="InterPro" id="IPR035944">
    <property type="entry name" value="YfbM-like_sf"/>
</dbReference>
<dbReference type="OrthoDB" id="289289at2"/>
<dbReference type="Proteomes" id="UP000198601">
    <property type="component" value="Unassembled WGS sequence"/>
</dbReference>
<proteinExistence type="predicted"/>
<evidence type="ECO:0000313" key="1">
    <source>
        <dbReference type="EMBL" id="SCW31754.1"/>
    </source>
</evidence>
<dbReference type="Gene3D" id="3.40.1760.10">
    <property type="entry name" value="YfbM-like super family"/>
    <property type="match status" value="1"/>
</dbReference>
<dbReference type="RefSeq" id="WP_090666597.1">
    <property type="nucleotide sequence ID" value="NZ_FMTT01000002.1"/>
</dbReference>
<accession>A0A1G4PHJ1</accession>
<dbReference type="SUPFAM" id="SSF111069">
    <property type="entry name" value="Hypothetical protein yfbM"/>
    <property type="match status" value="1"/>
</dbReference>
<evidence type="ECO:0008006" key="3">
    <source>
        <dbReference type="Google" id="ProtNLM"/>
    </source>
</evidence>
<sequence length="175" mass="20386">MSMIGNYCKITKEQFDLLYQNKIAVSEFLYSDGGHLSENDKLDIDKAWDIINFVLTGQSMMNMGEHMENMNNLPPIFHIVLGGKEISNEDIGYGSARYLTNQEVKECYLSIKGMTKEDFQKRSDIEKMLENVVHPLMEDEDGEEVFEYSYHHFEALQSFFEQASSEDKYMLLYIN</sequence>
<reference evidence="2" key="1">
    <citation type="submission" date="2016-10" db="EMBL/GenBank/DDBJ databases">
        <authorList>
            <person name="Varghese N."/>
            <person name="Submissions S."/>
        </authorList>
    </citation>
    <scope>NUCLEOTIDE SEQUENCE [LARGE SCALE GENOMIC DNA]</scope>
    <source>
        <strain evidence="2">CGMCC 1.8946</strain>
    </source>
</reference>
<organism evidence="1 2">
    <name type="scientific">Paenibacillus tianmuensis</name>
    <dbReference type="NCBI Taxonomy" id="624147"/>
    <lineage>
        <taxon>Bacteria</taxon>
        <taxon>Bacillati</taxon>
        <taxon>Bacillota</taxon>
        <taxon>Bacilli</taxon>
        <taxon>Bacillales</taxon>
        <taxon>Paenibacillaceae</taxon>
        <taxon>Paenibacillus</taxon>
    </lineage>
</organism>
<keyword evidence="2" id="KW-1185">Reference proteome</keyword>
<gene>
    <name evidence="1" type="ORF">SAMN04487970_1002204</name>
</gene>
<dbReference type="AlphaFoldDB" id="A0A1G4PHJ1"/>
<dbReference type="InterPro" id="IPR015068">
    <property type="entry name" value="DUF1877"/>
</dbReference>
<name>A0A1G4PHJ1_9BACL</name>
<dbReference type="Pfam" id="PF08974">
    <property type="entry name" value="DUF1877"/>
    <property type="match status" value="1"/>
</dbReference>
<dbReference type="STRING" id="624147.SAMN04487970_1002204"/>
<protein>
    <recommendedName>
        <fullName evidence="3">DUF1877 domain-containing protein</fullName>
    </recommendedName>
</protein>
<dbReference type="EMBL" id="FMTT01000002">
    <property type="protein sequence ID" value="SCW31754.1"/>
    <property type="molecule type" value="Genomic_DNA"/>
</dbReference>